<feature type="compositionally biased region" description="Basic and acidic residues" evidence="2">
    <location>
        <begin position="193"/>
        <end position="212"/>
    </location>
</feature>
<dbReference type="InterPro" id="IPR033194">
    <property type="entry name" value="MFAP1"/>
</dbReference>
<name>A0A1X0REU4_RHIZD</name>
<proteinExistence type="predicted"/>
<feature type="compositionally biased region" description="Basic and acidic residues" evidence="2">
    <location>
        <begin position="114"/>
        <end position="128"/>
    </location>
</feature>
<accession>A0A1X0REU4</accession>
<feature type="compositionally biased region" description="Basic residues" evidence="2">
    <location>
        <begin position="387"/>
        <end position="397"/>
    </location>
</feature>
<dbReference type="Pfam" id="PF06991">
    <property type="entry name" value="MFAP1"/>
    <property type="match status" value="1"/>
</dbReference>
<feature type="domain" description="Micro-fibrillar-associated protein 1 C-terminal" evidence="3">
    <location>
        <begin position="163"/>
        <end position="376"/>
    </location>
</feature>
<protein>
    <recommendedName>
        <fullName evidence="3">Micro-fibrillar-associated protein 1 C-terminal domain-containing protein</fullName>
    </recommendedName>
</protein>
<keyword evidence="1" id="KW-0175">Coiled coil</keyword>
<feature type="compositionally biased region" description="Acidic residues" evidence="2">
    <location>
        <begin position="237"/>
        <end position="248"/>
    </location>
</feature>
<reference evidence="4" key="1">
    <citation type="journal article" date="2016" name="Proc. Natl. Acad. Sci. U.S.A.">
        <title>Lipid metabolic changes in an early divergent fungus govern the establishment of a mutualistic symbiosis with endobacteria.</title>
        <authorList>
            <person name="Lastovetsky O.A."/>
            <person name="Gaspar M.L."/>
            <person name="Mondo S.J."/>
            <person name="LaButti K.M."/>
            <person name="Sandor L."/>
            <person name="Grigoriev I.V."/>
            <person name="Henry S.A."/>
            <person name="Pawlowska T.E."/>
        </authorList>
    </citation>
    <scope>NUCLEOTIDE SEQUENCE [LARGE SCALE GENOMIC DNA]</scope>
    <source>
        <strain evidence="4">ATCC 52814</strain>
    </source>
</reference>
<dbReference type="VEuPathDB" id="FungiDB:BCV72DRAFT_238706"/>
<organism evidence="4">
    <name type="scientific">Rhizopus microsporus var. microsporus</name>
    <dbReference type="NCBI Taxonomy" id="86635"/>
    <lineage>
        <taxon>Eukaryota</taxon>
        <taxon>Fungi</taxon>
        <taxon>Fungi incertae sedis</taxon>
        <taxon>Mucoromycota</taxon>
        <taxon>Mucoromycotina</taxon>
        <taxon>Mucoromycetes</taxon>
        <taxon>Mucorales</taxon>
        <taxon>Mucorineae</taxon>
        <taxon>Rhizopodaceae</taxon>
        <taxon>Rhizopus</taxon>
    </lineage>
</organism>
<feature type="compositionally biased region" description="Acidic residues" evidence="2">
    <location>
        <begin position="137"/>
        <end position="168"/>
    </location>
</feature>
<feature type="compositionally biased region" description="Polar residues" evidence="2">
    <location>
        <begin position="69"/>
        <end position="78"/>
    </location>
</feature>
<feature type="region of interest" description="Disordered" evidence="2">
    <location>
        <begin position="1"/>
        <end position="56"/>
    </location>
</feature>
<evidence type="ECO:0000256" key="2">
    <source>
        <dbReference type="SAM" id="MobiDB-lite"/>
    </source>
</evidence>
<dbReference type="AlphaFoldDB" id="A0A1X0REU4"/>
<dbReference type="EMBL" id="KV921864">
    <property type="protein sequence ID" value="ORE10575.1"/>
    <property type="molecule type" value="Genomic_DNA"/>
</dbReference>
<sequence>MSFRSPAKNTPKPKAPVKRYRAGQVPENYVDELSDSEEEYEEQQQQQQKQPQTTKAELTFAQKEVRTGIKQTTISEQEASTDRRLRRLQQLQLDDQDRSARRRHVQDDDEDEQEKARERMRLKQRALEQQDALVQNVEEDEEEEEEQKSEEEEEEESSEYESSSEEEDTLARLPKPVFIPKAKRETILQQEQLAKEREERERRLEEELEERKRQSHNMLAEELKREREEALNKDLSEYDDIPDDTDKVDEEAEYEAWKLRELARIKRDREARIAREREEEEIQRRRELPEEVRLKEDLQKAEETRKKEKGQYTFLQKYYHKGAFYQNTEDEIFRRDYTAPTVDEVRNKELLPEVMQVKNFGLAGRTKYTHLVDQDTSTKDSPWSKPLAKRRRRNEDA</sequence>
<gene>
    <name evidence="4" type="ORF">BCV72DRAFT_238706</name>
</gene>
<evidence type="ECO:0000256" key="1">
    <source>
        <dbReference type="SAM" id="Coils"/>
    </source>
</evidence>
<feature type="region of interest" description="Disordered" evidence="2">
    <location>
        <begin position="371"/>
        <end position="397"/>
    </location>
</feature>
<feature type="region of interest" description="Disordered" evidence="2">
    <location>
        <begin position="69"/>
        <end position="248"/>
    </location>
</feature>
<dbReference type="Proteomes" id="UP000242414">
    <property type="component" value="Unassembled WGS sequence"/>
</dbReference>
<dbReference type="InterPro" id="IPR009730">
    <property type="entry name" value="MFAP1_C"/>
</dbReference>
<feature type="compositionally biased region" description="Basic and acidic residues" evidence="2">
    <location>
        <begin position="219"/>
        <end position="236"/>
    </location>
</feature>
<dbReference type="OrthoDB" id="1111734at2759"/>
<feature type="compositionally biased region" description="Low complexity" evidence="2">
    <location>
        <begin position="43"/>
        <end position="52"/>
    </location>
</feature>
<evidence type="ECO:0000259" key="3">
    <source>
        <dbReference type="Pfam" id="PF06991"/>
    </source>
</evidence>
<dbReference type="PANTHER" id="PTHR15327">
    <property type="entry name" value="MICROFIBRIL-ASSOCIATED PROTEIN"/>
    <property type="match status" value="1"/>
</dbReference>
<feature type="compositionally biased region" description="Acidic residues" evidence="2">
    <location>
        <begin position="29"/>
        <end position="42"/>
    </location>
</feature>
<feature type="coiled-coil region" evidence="1">
    <location>
        <begin position="259"/>
        <end position="311"/>
    </location>
</feature>
<evidence type="ECO:0000313" key="4">
    <source>
        <dbReference type="EMBL" id="ORE10575.1"/>
    </source>
</evidence>